<dbReference type="Proteomes" id="UP000035720">
    <property type="component" value="Unassembled WGS sequence"/>
</dbReference>
<gene>
    <name evidence="3" type="ORF">BN13_1330019</name>
</gene>
<dbReference type="InterPro" id="IPR021202">
    <property type="entry name" value="Rv3654c-like"/>
</dbReference>
<sequence>MLPESVGPWLPPNGRVVSSQRRRESAPTSGEDTSDALGVDRGSGTLMTLLVIGALAILLPGSLAVVTAVQANAAARGAADLGSIAASGAYLRGTTPERACAAGAEVARRNDAVPAGCTITAAGRAEITTTVTVRVPILGLRTTSAVARAGPLLVGSRP</sequence>
<evidence type="ECO:0000313" key="3">
    <source>
        <dbReference type="EMBL" id="CCI51954.1"/>
    </source>
</evidence>
<comment type="caution">
    <text evidence="3">The sequence shown here is derived from an EMBL/GenBank/DDBJ whole genome shotgun (WGS) entry which is preliminary data.</text>
</comment>
<keyword evidence="2" id="KW-1133">Transmembrane helix</keyword>
<evidence type="ECO:0000313" key="4">
    <source>
        <dbReference type="Proteomes" id="UP000035720"/>
    </source>
</evidence>
<dbReference type="RefSeq" id="WP_084733831.1">
    <property type="nucleotide sequence ID" value="NZ_HF571038.1"/>
</dbReference>
<dbReference type="STRING" id="1193518.BN13_1330019"/>
<keyword evidence="2" id="KW-0812">Transmembrane</keyword>
<keyword evidence="2" id="KW-0472">Membrane</keyword>
<dbReference type="EMBL" id="CAJC01000039">
    <property type="protein sequence ID" value="CCI51954.1"/>
    <property type="molecule type" value="Genomic_DNA"/>
</dbReference>
<dbReference type="AlphaFoldDB" id="A0A077M5Y7"/>
<protein>
    <submittedName>
        <fullName evidence="3">Uncharacterized protein</fullName>
    </submittedName>
</protein>
<proteinExistence type="predicted"/>
<feature type="region of interest" description="Disordered" evidence="1">
    <location>
        <begin position="1"/>
        <end position="38"/>
    </location>
</feature>
<dbReference type="NCBIfam" id="TIGR03816">
    <property type="entry name" value="tadE_like_DECH"/>
    <property type="match status" value="1"/>
</dbReference>
<keyword evidence="4" id="KW-1185">Reference proteome</keyword>
<evidence type="ECO:0000256" key="2">
    <source>
        <dbReference type="SAM" id="Phobius"/>
    </source>
</evidence>
<evidence type="ECO:0000256" key="1">
    <source>
        <dbReference type="SAM" id="MobiDB-lite"/>
    </source>
</evidence>
<reference evidence="3 4" key="1">
    <citation type="journal article" date="2013" name="ISME J.">
        <title>A metabolic model for members of the genus Tetrasphaera involved in enhanced biological phosphorus removal.</title>
        <authorList>
            <person name="Kristiansen R."/>
            <person name="Nguyen H.T.T."/>
            <person name="Saunders A.M."/>
            <person name="Nielsen J.L."/>
            <person name="Wimmer R."/>
            <person name="Le V.Q."/>
            <person name="McIlroy S.J."/>
            <person name="Petrovski S."/>
            <person name="Seviour R.J."/>
            <person name="Calteau A."/>
            <person name="Nielsen K.L."/>
            <person name="Nielsen P.H."/>
        </authorList>
    </citation>
    <scope>NUCLEOTIDE SEQUENCE [LARGE SCALE GENOMIC DNA]</scope>
    <source>
        <strain evidence="3 4">Ben 74</strain>
    </source>
</reference>
<organism evidence="3 4">
    <name type="scientific">Nostocoides jenkinsii Ben 74</name>
    <dbReference type="NCBI Taxonomy" id="1193518"/>
    <lineage>
        <taxon>Bacteria</taxon>
        <taxon>Bacillati</taxon>
        <taxon>Actinomycetota</taxon>
        <taxon>Actinomycetes</taxon>
        <taxon>Micrococcales</taxon>
        <taxon>Intrasporangiaceae</taxon>
        <taxon>Nostocoides</taxon>
    </lineage>
</organism>
<name>A0A077M5Y7_9MICO</name>
<accession>A0A077M5Y7</accession>
<feature type="transmembrane region" description="Helical" evidence="2">
    <location>
        <begin position="46"/>
        <end position="69"/>
    </location>
</feature>